<dbReference type="PROSITE" id="PS00211">
    <property type="entry name" value="ABC_TRANSPORTER_1"/>
    <property type="match status" value="1"/>
</dbReference>
<feature type="domain" description="ABC transporter" evidence="12">
    <location>
        <begin position="254"/>
        <end position="481"/>
    </location>
</feature>
<sequence length="580" mass="60894">MAEVSVAGPLDRLAHELADVVYVAYGTALVHGVDLDAVIAEVHRSNMSKLGPDGSVSRRADGKVLKGEHYAAPDVAGSCGGRGGRRTRDGWAGARAVLARAPALRAPFADPRAGVPQGDGGTSRSSEAESGEGGRDGTPLAPGCVTPSLSRHPGDCWAGWVCARPAGRVPSRHPCRRVIGRVPSTLPHRPARQRPFGPSLTSRRGLRDGRHRFPAAPAAAPPPPLIFLKETATTPLEARGDTGTTTGVAAVTAVAVEGLLKKYGDHVAVRGVDFAVEEGEIFALLGPNGAGKTTTMEILEGFRQRDGGSVRVLGRDPGDKADGRWLRGQIGLVLQDIAVEPYLSVRETIARNAGYYPAPRDTDEVIALVGLGEKGRAKVKDLSGGQKRRLDLALGVIGDPKLLFLDEPTTGFDPGARRGAWEVVRNLREAGTTIMLTTHYMDEAQALADSVAVIAGGRIVASGTPDTLGGRDSVPARIRFALPSGAAIADLPIPVSGAEDGLVTAEAKEPTAVLHRLTSWALERGTPLERLTVEQPTLEDVYLGLTGSYVQQDASSPSVERGQAPAARGRRGRRPGRSGR</sequence>
<evidence type="ECO:0000256" key="8">
    <source>
        <dbReference type="ARBA" id="ARBA00023136"/>
    </source>
</evidence>
<dbReference type="InterPro" id="IPR021130">
    <property type="entry name" value="PRib-ATP_PPHydrolase-like"/>
</dbReference>
<dbReference type="EC" id="7.6.2.2" evidence="2"/>
<dbReference type="GO" id="GO:0016887">
    <property type="term" value="F:ATP hydrolysis activity"/>
    <property type="evidence" value="ECO:0007669"/>
    <property type="project" value="InterPro"/>
</dbReference>
<reference evidence="13" key="1">
    <citation type="submission" date="2024-06" db="EMBL/GenBank/DDBJ databases">
        <authorList>
            <consortium name="consrtm"/>
            <person name="Uemura M."/>
            <person name="Terahara T."/>
        </authorList>
    </citation>
    <scope>NUCLEOTIDE SEQUENCE</scope>
    <source>
        <strain evidence="13">KM77-8</strain>
    </source>
</reference>
<evidence type="ECO:0000256" key="10">
    <source>
        <dbReference type="ARBA" id="ARBA00049985"/>
    </source>
</evidence>
<dbReference type="SUPFAM" id="SSF52540">
    <property type="entry name" value="P-loop containing nucleoside triphosphate hydrolases"/>
    <property type="match status" value="1"/>
</dbReference>
<dbReference type="InterPro" id="IPR050763">
    <property type="entry name" value="ABC_transporter_ATP-binding"/>
</dbReference>
<evidence type="ECO:0000313" key="13">
    <source>
        <dbReference type="EMBL" id="BFO15893.1"/>
    </source>
</evidence>
<dbReference type="FunFam" id="3.40.50.300:FF:000589">
    <property type="entry name" value="ABC transporter, ATP-binding subunit"/>
    <property type="match status" value="1"/>
</dbReference>
<gene>
    <name evidence="13" type="ORF">SHKM778_22810</name>
</gene>
<organism evidence="13">
    <name type="scientific">Streptomyces haneummycinicus</name>
    <dbReference type="NCBI Taxonomy" id="3074435"/>
    <lineage>
        <taxon>Bacteria</taxon>
        <taxon>Bacillati</taxon>
        <taxon>Actinomycetota</taxon>
        <taxon>Actinomycetes</taxon>
        <taxon>Kitasatosporales</taxon>
        <taxon>Streptomycetaceae</taxon>
        <taxon>Streptomyces</taxon>
    </lineage>
</organism>
<keyword evidence="6" id="KW-0067">ATP-binding</keyword>
<dbReference type="PANTHER" id="PTHR42711:SF16">
    <property type="entry name" value="ABC TRANSPORTER ATP-BINDING PROTEIN"/>
    <property type="match status" value="1"/>
</dbReference>
<dbReference type="Gene3D" id="1.10.3420.10">
    <property type="entry name" value="putative ntp pyrophosphohydrolase like domain"/>
    <property type="match status" value="1"/>
</dbReference>
<evidence type="ECO:0000256" key="4">
    <source>
        <dbReference type="ARBA" id="ARBA00022475"/>
    </source>
</evidence>
<dbReference type="Gene3D" id="3.40.50.300">
    <property type="entry name" value="P-loop containing nucleotide triphosphate hydrolases"/>
    <property type="match status" value="1"/>
</dbReference>
<comment type="subcellular location">
    <subcellularLocation>
        <location evidence="1">Cell membrane</location>
        <topology evidence="1">Peripheral membrane protein</topology>
        <orientation evidence="1">Cytoplasmic side</orientation>
    </subcellularLocation>
</comment>
<dbReference type="SMART" id="SM00382">
    <property type="entry name" value="AAA"/>
    <property type="match status" value="1"/>
</dbReference>
<feature type="region of interest" description="Disordered" evidence="11">
    <location>
        <begin position="552"/>
        <end position="580"/>
    </location>
</feature>
<dbReference type="PANTHER" id="PTHR42711">
    <property type="entry name" value="ABC TRANSPORTER ATP-BINDING PROTEIN"/>
    <property type="match status" value="1"/>
</dbReference>
<keyword evidence="3" id="KW-0813">Transport</keyword>
<feature type="region of interest" description="Disordered" evidence="11">
    <location>
        <begin position="185"/>
        <end position="225"/>
    </location>
</feature>
<name>A0AAT9HF21_9ACTN</name>
<evidence type="ECO:0000256" key="1">
    <source>
        <dbReference type="ARBA" id="ARBA00004413"/>
    </source>
</evidence>
<dbReference type="EMBL" id="AP035768">
    <property type="protein sequence ID" value="BFO15893.1"/>
    <property type="molecule type" value="Genomic_DNA"/>
</dbReference>
<dbReference type="GO" id="GO:0046677">
    <property type="term" value="P:response to antibiotic"/>
    <property type="evidence" value="ECO:0007669"/>
    <property type="project" value="UniProtKB-KW"/>
</dbReference>
<dbReference type="GO" id="GO:0005524">
    <property type="term" value="F:ATP binding"/>
    <property type="evidence" value="ECO:0007669"/>
    <property type="project" value="UniProtKB-KW"/>
</dbReference>
<dbReference type="InterPro" id="IPR027417">
    <property type="entry name" value="P-loop_NTPase"/>
</dbReference>
<evidence type="ECO:0000256" key="11">
    <source>
        <dbReference type="SAM" id="MobiDB-lite"/>
    </source>
</evidence>
<keyword evidence="8" id="KW-0472">Membrane</keyword>
<dbReference type="Pfam" id="PF01503">
    <property type="entry name" value="PRA-PH"/>
    <property type="match status" value="1"/>
</dbReference>
<feature type="region of interest" description="Disordered" evidence="11">
    <location>
        <begin position="108"/>
        <end position="146"/>
    </location>
</feature>
<dbReference type="InterPro" id="IPR017871">
    <property type="entry name" value="ABC_transporter-like_CS"/>
</dbReference>
<keyword evidence="4" id="KW-1003">Cell membrane</keyword>
<dbReference type="InterPro" id="IPR003439">
    <property type="entry name" value="ABC_transporter-like_ATP-bd"/>
</dbReference>
<reference evidence="13" key="2">
    <citation type="submission" date="2024-07" db="EMBL/GenBank/DDBJ databases">
        <title>Streptomyces haneummycinica sp. nov., a new antibiotic-producing actinobacterium isolated from marine sediment.</title>
        <authorList>
            <person name="Uemura M."/>
            <person name="Hamada M."/>
            <person name="Hirano S."/>
            <person name="Kobayashi K."/>
            <person name="Ohshiro T."/>
            <person name="Kobayashi T."/>
            <person name="Terahara T."/>
        </authorList>
    </citation>
    <scope>NUCLEOTIDE SEQUENCE</scope>
    <source>
        <strain evidence="13">KM77-8</strain>
    </source>
</reference>
<keyword evidence="7" id="KW-1278">Translocase</keyword>
<protein>
    <recommendedName>
        <fullName evidence="2">ABC-type xenobiotic transporter</fullName>
        <ecNumber evidence="2">7.6.2.2</ecNumber>
    </recommendedName>
</protein>
<dbReference type="InterPro" id="IPR023292">
    <property type="entry name" value="NTP_PyroPHydrolase-like_dom_sf"/>
</dbReference>
<evidence type="ECO:0000256" key="5">
    <source>
        <dbReference type="ARBA" id="ARBA00022741"/>
    </source>
</evidence>
<evidence type="ECO:0000256" key="7">
    <source>
        <dbReference type="ARBA" id="ARBA00022967"/>
    </source>
</evidence>
<keyword evidence="5" id="KW-0547">Nucleotide-binding</keyword>
<evidence type="ECO:0000259" key="12">
    <source>
        <dbReference type="PROSITE" id="PS50893"/>
    </source>
</evidence>
<feature type="compositionally biased region" description="Basic residues" evidence="11">
    <location>
        <begin position="568"/>
        <end position="580"/>
    </location>
</feature>
<dbReference type="GO" id="GO:0005886">
    <property type="term" value="C:plasma membrane"/>
    <property type="evidence" value="ECO:0007669"/>
    <property type="project" value="UniProtKB-SubCell"/>
</dbReference>
<proteinExistence type="inferred from homology"/>
<dbReference type="Pfam" id="PF00005">
    <property type="entry name" value="ABC_tran"/>
    <property type="match status" value="1"/>
</dbReference>
<dbReference type="PROSITE" id="PS50893">
    <property type="entry name" value="ABC_TRANSPORTER_2"/>
    <property type="match status" value="1"/>
</dbReference>
<evidence type="ECO:0000256" key="9">
    <source>
        <dbReference type="ARBA" id="ARBA00023251"/>
    </source>
</evidence>
<dbReference type="AlphaFoldDB" id="A0AAT9HF21"/>
<keyword evidence="9" id="KW-0046">Antibiotic resistance</keyword>
<evidence type="ECO:0000256" key="6">
    <source>
        <dbReference type="ARBA" id="ARBA00022840"/>
    </source>
</evidence>
<dbReference type="InterPro" id="IPR003593">
    <property type="entry name" value="AAA+_ATPase"/>
</dbReference>
<dbReference type="GO" id="GO:0008559">
    <property type="term" value="F:ABC-type xenobiotic transporter activity"/>
    <property type="evidence" value="ECO:0007669"/>
    <property type="project" value="UniProtKB-EC"/>
</dbReference>
<evidence type="ECO:0000256" key="2">
    <source>
        <dbReference type="ARBA" id="ARBA00012191"/>
    </source>
</evidence>
<accession>A0AAT9HF21</accession>
<evidence type="ECO:0000256" key="3">
    <source>
        <dbReference type="ARBA" id="ARBA00022448"/>
    </source>
</evidence>
<comment type="similarity">
    <text evidence="10">Belongs to the ABC transporter superfamily. Drug exporter-1 (DrugE1) (TC 3.A.1.105) family.</text>
</comment>